<dbReference type="FunFam" id="3.60.21.10:FF:000013">
    <property type="entry name" value="Bis(5'-nucleosyl)-tetraphosphatase, symmetrical"/>
    <property type="match status" value="1"/>
</dbReference>
<dbReference type="HAMAP" id="MF_00199">
    <property type="entry name" value="ApaH"/>
    <property type="match status" value="1"/>
</dbReference>
<name>W1DIM0_KLEPN</name>
<dbReference type="InterPro" id="IPR004617">
    <property type="entry name" value="ApaH"/>
</dbReference>
<evidence type="ECO:0000256" key="4">
    <source>
        <dbReference type="ARBA" id="ARBA00049417"/>
    </source>
</evidence>
<evidence type="ECO:0000256" key="5">
    <source>
        <dbReference type="HAMAP-Rule" id="MF_00199"/>
    </source>
</evidence>
<proteinExistence type="inferred from homology"/>
<dbReference type="eggNOG" id="COG0639">
    <property type="taxonomic scope" value="Bacteria"/>
</dbReference>
<dbReference type="NCBIfam" id="TIGR00668">
    <property type="entry name" value="apaH"/>
    <property type="match status" value="1"/>
</dbReference>
<comment type="caution">
    <text evidence="8">The sequence shown here is derived from an EMBL/GenBank/DDBJ whole genome shotgun (WGS) entry which is preliminary data.</text>
</comment>
<dbReference type="InterPro" id="IPR007474">
    <property type="entry name" value="ApaG_domain"/>
</dbReference>
<gene>
    <name evidence="5" type="primary">apaH</name>
    <name evidence="6" type="synonym">apaG</name>
</gene>
<evidence type="ECO:0000256" key="2">
    <source>
        <dbReference type="ARBA" id="ARBA00005419"/>
    </source>
</evidence>
<accession>W1DIM0</accession>
<dbReference type="EMBL" id="CBWK010000217">
    <property type="protein sequence ID" value="CDL08577.1"/>
    <property type="molecule type" value="Genomic_DNA"/>
</dbReference>
<comment type="function">
    <text evidence="1 5">Hydrolyzes diadenosine 5',5'''-P1,P4-tetraphosphate to yield ADP.</text>
</comment>
<evidence type="ECO:0000256" key="3">
    <source>
        <dbReference type="ARBA" id="ARBA00022801"/>
    </source>
</evidence>
<dbReference type="NCBIfam" id="NF003967">
    <property type="entry name" value="PRK05461.1"/>
    <property type="match status" value="1"/>
</dbReference>
<sequence length="409" mass="45857">MIHSPRVCVQVQSVYIESQSSPEEERYVFAYTVTIRNLGRSQVQLLGRYWLITNGHGRETEVQGEGVVGEQPHIPAGGEYQYTSGAVIETPLGTMQGHYEMIDIDGARSVLRSLFSVSQFQRSFIKTMSTYLIGDVHGCYDELIALLAQVEFDPRRDTLWLTGDLVARGPGSLEVLRYVKSLGDSVRLVLGNHDLHLLAVFAGISRNKPKDRLKPLLEAPDADELLNWLRRQPLLQVDEEKKLVMAHAGITPQWDLETAQQCARDVEAVLSSDSYPFFLDAMYGDMPNHWSNELSGLARLRFISNAFTRMRYCFPNGQLDMYSKEAPEDAPAPLKPWFAIPGPVSNAYSIAFGHWASLEGRGTPEGIYALDTGCCWGGELTCLRWEDKQYFTQPSNRQKSLDEGEAVAS</sequence>
<dbReference type="Proteomes" id="UP000019183">
    <property type="component" value="Unassembled WGS sequence"/>
</dbReference>
<reference evidence="8" key="1">
    <citation type="submission" date="2013-10" db="EMBL/GenBank/DDBJ databases">
        <title>Antibiotic resistance diversity of beta-lactamase producers in the General Hospital Vienna.</title>
        <authorList>
            <person name="Barisic I."/>
            <person name="Mitteregger D."/>
            <person name="Hirschl A.M."/>
            <person name="Noehammer C."/>
            <person name="Wiesinger-Mayr H."/>
        </authorList>
    </citation>
    <scope>NUCLEOTIDE SEQUENCE [LARGE SCALE GENOMIC DNA]</scope>
    <source>
        <strain evidence="8">IS43</strain>
    </source>
</reference>
<evidence type="ECO:0000259" key="7">
    <source>
        <dbReference type="PROSITE" id="PS51087"/>
    </source>
</evidence>
<comment type="similarity">
    <text evidence="2 5">Belongs to the Ap4A hydrolase family.</text>
</comment>
<organism evidence="8 9">
    <name type="scientific">Klebsiella pneumoniae IS43</name>
    <dbReference type="NCBI Taxonomy" id="1432552"/>
    <lineage>
        <taxon>Bacteria</taxon>
        <taxon>Pseudomonadati</taxon>
        <taxon>Pseudomonadota</taxon>
        <taxon>Gammaproteobacteria</taxon>
        <taxon>Enterobacterales</taxon>
        <taxon>Enterobacteriaceae</taxon>
        <taxon>Klebsiella/Raoultella group</taxon>
        <taxon>Klebsiella</taxon>
        <taxon>Klebsiella pneumoniae complex</taxon>
    </lineage>
</organism>
<dbReference type="PROSITE" id="PS51087">
    <property type="entry name" value="APAG"/>
    <property type="match status" value="1"/>
</dbReference>
<dbReference type="PANTHER" id="PTHR40942">
    <property type="match status" value="1"/>
</dbReference>
<dbReference type="InterPro" id="IPR004843">
    <property type="entry name" value="Calcineurin-like_PHP"/>
</dbReference>
<keyword evidence="9" id="KW-1185">Reference proteome</keyword>
<evidence type="ECO:0000313" key="8">
    <source>
        <dbReference type="EMBL" id="CDL08577.1"/>
    </source>
</evidence>
<dbReference type="Gene3D" id="2.60.40.1470">
    <property type="entry name" value="ApaG domain"/>
    <property type="match status" value="1"/>
</dbReference>
<feature type="domain" description="ApaG" evidence="7">
    <location>
        <begin position="1"/>
        <end position="129"/>
    </location>
</feature>
<dbReference type="HAMAP" id="MF_00791">
    <property type="entry name" value="ApaG"/>
    <property type="match status" value="1"/>
</dbReference>
<dbReference type="InterPro" id="IPR029052">
    <property type="entry name" value="Metallo-depent_PP-like"/>
</dbReference>
<dbReference type="GO" id="GO:0008803">
    <property type="term" value="F:bis(5'-nucleosyl)-tetraphosphatase (symmetrical) activity"/>
    <property type="evidence" value="ECO:0007669"/>
    <property type="project" value="UniProtKB-UniRule"/>
</dbReference>
<dbReference type="PANTHER" id="PTHR40942:SF4">
    <property type="entry name" value="CYTOCHROME C5"/>
    <property type="match status" value="1"/>
</dbReference>
<evidence type="ECO:0000256" key="6">
    <source>
        <dbReference type="HAMAP-Rule" id="MF_00791"/>
    </source>
</evidence>
<dbReference type="InterPro" id="IPR036767">
    <property type="entry name" value="ApaG_sf"/>
</dbReference>
<dbReference type="CDD" id="cd07422">
    <property type="entry name" value="MPP_ApaH"/>
    <property type="match status" value="1"/>
</dbReference>
<evidence type="ECO:0000313" key="9">
    <source>
        <dbReference type="Proteomes" id="UP000019183"/>
    </source>
</evidence>
<dbReference type="EC" id="3.6.1.41" evidence="5"/>
<keyword evidence="3 5" id="KW-0378">Hydrolase</keyword>
<dbReference type="Gene3D" id="3.60.21.10">
    <property type="match status" value="1"/>
</dbReference>
<protein>
    <recommendedName>
        <fullName evidence="5 6">Multifunctional fusion protein</fullName>
    </recommendedName>
    <domain>
        <recommendedName>
            <fullName evidence="5">Bis(5'-nucleosyl)-tetraphosphatase, symmetrical</fullName>
            <ecNumber evidence="5">3.6.1.41</ecNumber>
        </recommendedName>
        <alternativeName>
            <fullName evidence="5">Ap4A hydrolase</fullName>
        </alternativeName>
        <alternativeName>
            <fullName evidence="5">Diadenosine 5',5'''-P1,P4-tetraphosphate pyrophosphohydrolase</fullName>
        </alternativeName>
        <alternativeName>
            <fullName evidence="5">Diadenosine tetraphosphatase</fullName>
        </alternativeName>
    </domain>
    <domain>
        <recommendedName>
            <fullName evidence="6">Protein ApaG</fullName>
        </recommendedName>
    </domain>
</protein>
<comment type="catalytic activity">
    <reaction evidence="4 5">
        <text>P(1),P(4)-bis(5'-adenosyl) tetraphosphate + H2O = 2 ADP + 2 H(+)</text>
        <dbReference type="Rhea" id="RHEA:24252"/>
        <dbReference type="ChEBI" id="CHEBI:15377"/>
        <dbReference type="ChEBI" id="CHEBI:15378"/>
        <dbReference type="ChEBI" id="CHEBI:58141"/>
        <dbReference type="ChEBI" id="CHEBI:456216"/>
        <dbReference type="EC" id="3.6.1.41"/>
    </reaction>
</comment>
<dbReference type="SUPFAM" id="SSF56300">
    <property type="entry name" value="Metallo-dependent phosphatases"/>
    <property type="match status" value="1"/>
</dbReference>
<dbReference type="Pfam" id="PF00149">
    <property type="entry name" value="Metallophos"/>
    <property type="match status" value="1"/>
</dbReference>
<dbReference type="NCBIfam" id="NF001204">
    <property type="entry name" value="PRK00166.1"/>
    <property type="match status" value="1"/>
</dbReference>
<dbReference type="Pfam" id="PF04379">
    <property type="entry name" value="DUF525"/>
    <property type="match status" value="1"/>
</dbReference>
<evidence type="ECO:0000256" key="1">
    <source>
        <dbReference type="ARBA" id="ARBA00003413"/>
    </source>
</evidence>
<dbReference type="InterPro" id="IPR023065">
    <property type="entry name" value="Uncharacterised_ApaG"/>
</dbReference>
<dbReference type="AlphaFoldDB" id="W1DIM0"/>
<dbReference type="SUPFAM" id="SSF110069">
    <property type="entry name" value="ApaG-like"/>
    <property type="match status" value="1"/>
</dbReference>